<proteinExistence type="predicted"/>
<dbReference type="OrthoDB" id="9798430at2"/>
<dbReference type="SUPFAM" id="SSF54593">
    <property type="entry name" value="Glyoxalase/Bleomycin resistance protein/Dihydroxybiphenyl dioxygenase"/>
    <property type="match status" value="1"/>
</dbReference>
<sequence>MQNYGKKVFINLPVKDLEKSISFFNSLGFNFNPQFTDEKGSCMVISNSIFVMLLTEPYFATFTKKQVSDVKSTTEVLITLDAESREEVQQIIAKAQTLDATLYSEPQDHGWMYQHGFADLDGHQGKIAYLDASQLPAQES</sequence>
<dbReference type="AlphaFoldDB" id="A0A437MHT4"/>
<keyword evidence="2" id="KW-0560">Oxidoreductase</keyword>
<comment type="caution">
    <text evidence="2">The sequence shown here is derived from an EMBL/GenBank/DDBJ whole genome shotgun (WGS) entry which is preliminary data.</text>
</comment>
<dbReference type="Pfam" id="PF22677">
    <property type="entry name" value="Ble-like_N"/>
    <property type="match status" value="1"/>
</dbReference>
<organism evidence="2 3">
    <name type="scientific">Mucilaginibacter limnophilus</name>
    <dbReference type="NCBI Taxonomy" id="1932778"/>
    <lineage>
        <taxon>Bacteria</taxon>
        <taxon>Pseudomonadati</taxon>
        <taxon>Bacteroidota</taxon>
        <taxon>Sphingobacteriia</taxon>
        <taxon>Sphingobacteriales</taxon>
        <taxon>Sphingobacteriaceae</taxon>
        <taxon>Mucilaginibacter</taxon>
    </lineage>
</organism>
<dbReference type="PANTHER" id="PTHR36503">
    <property type="entry name" value="BLR2520 PROTEIN"/>
    <property type="match status" value="1"/>
</dbReference>
<name>A0A437MHT4_9SPHI</name>
<feature type="domain" description="Glyoxalase/Bleomycin resistance-like N-terminal" evidence="1">
    <location>
        <begin position="8"/>
        <end position="45"/>
    </location>
</feature>
<keyword evidence="2" id="KW-0223">Dioxygenase</keyword>
<gene>
    <name evidence="2" type="ORF">EOD41_19570</name>
</gene>
<evidence type="ECO:0000259" key="1">
    <source>
        <dbReference type="Pfam" id="PF22677"/>
    </source>
</evidence>
<dbReference type="InterPro" id="IPR029068">
    <property type="entry name" value="Glyas_Bleomycin-R_OHBP_Dase"/>
</dbReference>
<keyword evidence="3" id="KW-1185">Reference proteome</keyword>
<dbReference type="GO" id="GO:0051213">
    <property type="term" value="F:dioxygenase activity"/>
    <property type="evidence" value="ECO:0007669"/>
    <property type="project" value="UniProtKB-KW"/>
</dbReference>
<reference evidence="2 3" key="1">
    <citation type="submission" date="2019-01" db="EMBL/GenBank/DDBJ databases">
        <authorList>
            <person name="Chen W.-M."/>
        </authorList>
    </citation>
    <scope>NUCLEOTIDE SEQUENCE [LARGE SCALE GENOMIC DNA]</scope>
    <source>
        <strain evidence="2 3">YBJ-36</strain>
    </source>
</reference>
<accession>A0A437MHT4</accession>
<dbReference type="Proteomes" id="UP000282759">
    <property type="component" value="Unassembled WGS sequence"/>
</dbReference>
<evidence type="ECO:0000313" key="2">
    <source>
        <dbReference type="EMBL" id="RVT97207.1"/>
    </source>
</evidence>
<dbReference type="EMBL" id="SACK01000013">
    <property type="protein sequence ID" value="RVT97207.1"/>
    <property type="molecule type" value="Genomic_DNA"/>
</dbReference>
<dbReference type="InterPro" id="IPR053863">
    <property type="entry name" value="Glyoxy/Ble-like_N"/>
</dbReference>
<dbReference type="PANTHER" id="PTHR36503:SF2">
    <property type="entry name" value="BLR2408 PROTEIN"/>
    <property type="match status" value="1"/>
</dbReference>
<dbReference type="Gene3D" id="3.10.180.10">
    <property type="entry name" value="2,3-Dihydroxybiphenyl 1,2-Dioxygenase, domain 1"/>
    <property type="match status" value="1"/>
</dbReference>
<evidence type="ECO:0000313" key="3">
    <source>
        <dbReference type="Proteomes" id="UP000282759"/>
    </source>
</evidence>
<protein>
    <submittedName>
        <fullName evidence="2">Glyoxalase/bleomycin resistance/extradiol dioxygenase family protein</fullName>
    </submittedName>
</protein>